<keyword evidence="1 3" id="KW-0456">Lyase</keyword>
<comment type="subcellular location">
    <subcellularLocation>
        <location evidence="1">Cytoplasm</location>
    </subcellularLocation>
</comment>
<evidence type="ECO:0000256" key="2">
    <source>
        <dbReference type="SAM" id="MobiDB-lite"/>
    </source>
</evidence>
<proteinExistence type="predicted"/>
<evidence type="ECO:0000256" key="1">
    <source>
        <dbReference type="PIRNR" id="PIRNR009451"/>
    </source>
</evidence>
<dbReference type="InterPro" id="IPR037171">
    <property type="entry name" value="NagB/RpiA_transferase-like"/>
</dbReference>
<dbReference type="EC" id="4.1.3.6" evidence="1"/>
<sequence length="505" mass="54141">MNRQQRVESLSHSQDNGPSYRPYQNTSKANLQAQKPRNIKMCDSLENVIRRSGLQDGMTISFHHAFRAGDLTLNLVMNAIAAMGFKNLRLASSSLSDCHSPLVEHIRNGVVSEIYTSGLRGPLAEEISRGLLAKPVQIHSHGGRVNLIESGELTIDVAFIGVPACDEFGNTNGFSGAACCGSLGYARVDAEYAGCVVLLTEAVVAYPHHPASIAQDQVDLIVQVEKVGDADKIGADTTRMTSNPRELLIARRAAEVIAGSGYFVDGFSLQTGTGGASLAVTRFLEDKMLRRNITAAFALGGITSTMVDLHEKGLITKLLDVQSFDKQAASSLARNPRHIEISANQYANFSSKGASVDRLDVVVLSALEIDTGFNVNVLTGSDGVLRGASGGHCDTAVAARLSIIVAPLVRGRIPTLVKEVTTCVTPGSSVDILVTDHGIAVNPARPELAERLQQAGLPVVTIDWLYQRALILTSEPQPIKFTDRVVAVVRYRDGSVIDVVHQIQE</sequence>
<dbReference type="GO" id="GO:0005737">
    <property type="term" value="C:cytoplasm"/>
    <property type="evidence" value="ECO:0007669"/>
    <property type="project" value="UniProtKB-SubCell"/>
</dbReference>
<dbReference type="AlphaFoldDB" id="A0AAD2V1X7"/>
<evidence type="ECO:0000313" key="4">
    <source>
        <dbReference type="Proteomes" id="UP001182355"/>
    </source>
</evidence>
<keyword evidence="1 3" id="KW-0808">Transferase</keyword>
<keyword evidence="1" id="KW-0963">Cytoplasm</keyword>
<organism evidence="3 4">
    <name type="scientific">Yersinia enterocolitica</name>
    <dbReference type="NCBI Taxonomy" id="630"/>
    <lineage>
        <taxon>Bacteria</taxon>
        <taxon>Pseudomonadati</taxon>
        <taxon>Pseudomonadota</taxon>
        <taxon>Gammaproteobacteria</taxon>
        <taxon>Enterobacterales</taxon>
        <taxon>Yersiniaceae</taxon>
        <taxon>Yersinia</taxon>
    </lineage>
</organism>
<dbReference type="PANTHER" id="PTHR40596">
    <property type="entry name" value="CITRATE LYASE ALPHA CHAIN"/>
    <property type="match status" value="1"/>
</dbReference>
<comment type="catalytic activity">
    <reaction evidence="1">
        <text>citrate + acetyl-CoA = (3S)-citryl-CoA + acetate</text>
        <dbReference type="Rhea" id="RHEA:19405"/>
        <dbReference type="ChEBI" id="CHEBI:16947"/>
        <dbReference type="ChEBI" id="CHEBI:30089"/>
        <dbReference type="ChEBI" id="CHEBI:57288"/>
        <dbReference type="ChEBI" id="CHEBI:57321"/>
        <dbReference type="EC" id="2.8.3.10"/>
    </reaction>
</comment>
<dbReference type="PIRSF" id="PIRSF009451">
    <property type="entry name" value="Citrt_lyas_alpha"/>
    <property type="match status" value="1"/>
</dbReference>
<dbReference type="PANTHER" id="PTHR40596:SF1">
    <property type="entry name" value="CITRATE LYASE ALPHA CHAIN"/>
    <property type="match status" value="1"/>
</dbReference>
<comment type="caution">
    <text evidence="3">The sequence shown here is derived from an EMBL/GenBank/DDBJ whole genome shotgun (WGS) entry which is preliminary data.</text>
</comment>
<dbReference type="Proteomes" id="UP001182355">
    <property type="component" value="Unassembled WGS sequence"/>
</dbReference>
<comment type="catalytic activity">
    <reaction evidence="1">
        <text>citrate = oxaloacetate + acetate</text>
        <dbReference type="Rhea" id="RHEA:10760"/>
        <dbReference type="ChEBI" id="CHEBI:16452"/>
        <dbReference type="ChEBI" id="CHEBI:16947"/>
        <dbReference type="ChEBI" id="CHEBI:30089"/>
        <dbReference type="EC" id="4.1.3.6"/>
    </reaction>
</comment>
<dbReference type="EMBL" id="ABNAVX010000011">
    <property type="protein sequence ID" value="ELI8102670.1"/>
    <property type="molecule type" value="Genomic_DNA"/>
</dbReference>
<protein>
    <recommendedName>
        <fullName evidence="1">Citrate lyase alpha chain</fullName>
        <shortName evidence="1">Citrase alpha chain</shortName>
        <ecNumber evidence="1">2.8.3.10</ecNumber>
        <ecNumber evidence="1">4.1.3.6</ecNumber>
    </recommendedName>
    <alternativeName>
        <fullName evidence="1">Citrate (pro-3S)-lyase alpha chain</fullName>
    </alternativeName>
    <alternativeName>
        <fullName evidence="1">Citrate CoA-transferase subunit</fullName>
    </alternativeName>
</protein>
<feature type="region of interest" description="Disordered" evidence="2">
    <location>
        <begin position="1"/>
        <end position="34"/>
    </location>
</feature>
<dbReference type="NCBIfam" id="TIGR01584">
    <property type="entry name" value="citF"/>
    <property type="match status" value="1"/>
</dbReference>
<dbReference type="GO" id="GO:0008814">
    <property type="term" value="F:citrate CoA-transferase activity"/>
    <property type="evidence" value="ECO:0007669"/>
    <property type="project" value="UniProtKB-UniRule"/>
</dbReference>
<dbReference type="GO" id="GO:0009346">
    <property type="term" value="C:ATP-independent citrate lyase complex"/>
    <property type="evidence" value="ECO:0007669"/>
    <property type="project" value="UniProtKB-UniRule"/>
</dbReference>
<dbReference type="Gene3D" id="3.40.1080.10">
    <property type="entry name" value="Glutaconate Coenzyme A-transferase"/>
    <property type="match status" value="2"/>
</dbReference>
<dbReference type="Pfam" id="PF04223">
    <property type="entry name" value="CitF"/>
    <property type="match status" value="1"/>
</dbReference>
<dbReference type="RefSeq" id="WP_050322173.1">
    <property type="nucleotide sequence ID" value="NZ_CP107080.1"/>
</dbReference>
<dbReference type="EC" id="2.8.3.10" evidence="1"/>
<dbReference type="GO" id="GO:0008815">
    <property type="term" value="F:citrate (pro-3S)-lyase activity"/>
    <property type="evidence" value="ECO:0007669"/>
    <property type="project" value="UniProtKB-UniRule"/>
</dbReference>
<evidence type="ECO:0000313" key="3">
    <source>
        <dbReference type="EMBL" id="ELI8102670.1"/>
    </source>
</evidence>
<dbReference type="GO" id="GO:0006084">
    <property type="term" value="P:acetyl-CoA metabolic process"/>
    <property type="evidence" value="ECO:0007669"/>
    <property type="project" value="UniProtKB-UniRule"/>
</dbReference>
<gene>
    <name evidence="3" type="primary">citF</name>
    <name evidence="3" type="ORF">RSF11_002372</name>
</gene>
<reference evidence="3" key="1">
    <citation type="submission" date="2023-02" db="EMBL/GenBank/DDBJ databases">
        <authorList>
            <person name="Ashton P.M."/>
            <person name="Dallman T."/>
            <person name="Nair S."/>
            <person name="De Pinna E."/>
            <person name="Peters T."/>
            <person name="Grant K."/>
        </authorList>
    </citation>
    <scope>NUCLEOTIDE SEQUENCE</scope>
    <source>
        <strain evidence="3">01103883</strain>
    </source>
</reference>
<dbReference type="SUPFAM" id="SSF100950">
    <property type="entry name" value="NagB/RpiA/CoA transferase-like"/>
    <property type="match status" value="2"/>
</dbReference>
<dbReference type="InterPro" id="IPR006472">
    <property type="entry name" value="Citrate_lyase_asu"/>
</dbReference>
<accession>A0AAD2V1X7</accession>
<name>A0AAD2V1X7_YEREN</name>